<dbReference type="CDD" id="cd04088">
    <property type="entry name" value="EFG_mtEFG_II"/>
    <property type="match status" value="1"/>
</dbReference>
<comment type="function">
    <text evidence="7 8">Catalyzes the GTP-dependent ribosomal translocation step during translation elongation. During this step, the ribosome changes from the pre-translocational (PRE) to the post-translocational (POST) state as the newly formed A-site-bound peptidyl-tRNA and P-site-bound deacylated tRNA move to the P and E sites, respectively. Catalyzes the coordinated movement of the two tRNA molecules, the mRNA and conformational changes in the ribosome.</text>
</comment>
<dbReference type="GO" id="GO:0005737">
    <property type="term" value="C:cytoplasm"/>
    <property type="evidence" value="ECO:0007669"/>
    <property type="project" value="UniProtKB-SubCell"/>
</dbReference>
<organism evidence="10 11">
    <name type="scientific">Desulfonatronum thiosulfatophilum</name>
    <dbReference type="NCBI Taxonomy" id="617002"/>
    <lineage>
        <taxon>Bacteria</taxon>
        <taxon>Pseudomonadati</taxon>
        <taxon>Thermodesulfobacteriota</taxon>
        <taxon>Desulfovibrionia</taxon>
        <taxon>Desulfovibrionales</taxon>
        <taxon>Desulfonatronaceae</taxon>
        <taxon>Desulfonatronum</taxon>
    </lineage>
</organism>
<evidence type="ECO:0000256" key="2">
    <source>
        <dbReference type="ARBA" id="ARBA00017872"/>
    </source>
</evidence>
<dbReference type="RefSeq" id="WP_092118156.1">
    <property type="nucleotide sequence ID" value="NZ_FMXO01000005.1"/>
</dbReference>
<dbReference type="FunFam" id="3.40.50.300:FF:000029">
    <property type="entry name" value="Elongation factor G"/>
    <property type="match status" value="1"/>
</dbReference>
<proteinExistence type="inferred from homology"/>
<keyword evidence="6 8" id="KW-0342">GTP-binding</keyword>
<name>A0A1G6BLQ3_9BACT</name>
<feature type="binding site" evidence="8">
    <location>
        <begin position="81"/>
        <end position="85"/>
    </location>
    <ligand>
        <name>GTP</name>
        <dbReference type="ChEBI" id="CHEBI:37565"/>
    </ligand>
</feature>
<evidence type="ECO:0000259" key="9">
    <source>
        <dbReference type="PROSITE" id="PS51722"/>
    </source>
</evidence>
<evidence type="ECO:0000256" key="1">
    <source>
        <dbReference type="ARBA" id="ARBA00005870"/>
    </source>
</evidence>
<dbReference type="Pfam" id="PF14492">
    <property type="entry name" value="EFG_III"/>
    <property type="match status" value="1"/>
</dbReference>
<dbReference type="SMART" id="SM00889">
    <property type="entry name" value="EFG_IV"/>
    <property type="match status" value="1"/>
</dbReference>
<dbReference type="InterPro" id="IPR000795">
    <property type="entry name" value="T_Tr_GTP-bd_dom"/>
</dbReference>
<dbReference type="GO" id="GO:0003924">
    <property type="term" value="F:GTPase activity"/>
    <property type="evidence" value="ECO:0007669"/>
    <property type="project" value="InterPro"/>
</dbReference>
<keyword evidence="3 8" id="KW-0547">Nucleotide-binding</keyword>
<dbReference type="InterPro" id="IPR000640">
    <property type="entry name" value="EFG_V-like"/>
</dbReference>
<dbReference type="InterPro" id="IPR005225">
    <property type="entry name" value="Small_GTP-bd"/>
</dbReference>
<dbReference type="CDD" id="cd01434">
    <property type="entry name" value="EFG_mtEFG1_IV"/>
    <property type="match status" value="1"/>
</dbReference>
<dbReference type="SUPFAM" id="SSF52540">
    <property type="entry name" value="P-loop containing nucleoside triphosphate hydrolases"/>
    <property type="match status" value="1"/>
</dbReference>
<dbReference type="Gene3D" id="2.40.30.10">
    <property type="entry name" value="Translation factors"/>
    <property type="match status" value="1"/>
</dbReference>
<dbReference type="Gene3D" id="3.30.70.240">
    <property type="match status" value="1"/>
</dbReference>
<evidence type="ECO:0000256" key="6">
    <source>
        <dbReference type="ARBA" id="ARBA00023134"/>
    </source>
</evidence>
<dbReference type="InterPro" id="IPR035649">
    <property type="entry name" value="EFG_V"/>
</dbReference>
<dbReference type="NCBIfam" id="TIGR00231">
    <property type="entry name" value="small_GTP"/>
    <property type="match status" value="1"/>
</dbReference>
<evidence type="ECO:0000256" key="4">
    <source>
        <dbReference type="ARBA" id="ARBA00022768"/>
    </source>
</evidence>
<evidence type="ECO:0000313" key="10">
    <source>
        <dbReference type="EMBL" id="SDB21553.1"/>
    </source>
</evidence>
<evidence type="ECO:0000313" key="11">
    <source>
        <dbReference type="Proteomes" id="UP000198771"/>
    </source>
</evidence>
<dbReference type="CDD" id="cd01886">
    <property type="entry name" value="EF-G"/>
    <property type="match status" value="1"/>
</dbReference>
<dbReference type="GO" id="GO:0005525">
    <property type="term" value="F:GTP binding"/>
    <property type="evidence" value="ECO:0007669"/>
    <property type="project" value="UniProtKB-UniRule"/>
</dbReference>
<dbReference type="Pfam" id="PF03764">
    <property type="entry name" value="EFG_IV"/>
    <property type="match status" value="1"/>
</dbReference>
<dbReference type="InterPro" id="IPR005517">
    <property type="entry name" value="Transl_elong_EFG/EF2_IV"/>
</dbReference>
<evidence type="ECO:0000256" key="5">
    <source>
        <dbReference type="ARBA" id="ARBA00022917"/>
    </source>
</evidence>
<dbReference type="PRINTS" id="PR00315">
    <property type="entry name" value="ELONGATNFCT"/>
</dbReference>
<gene>
    <name evidence="8" type="primary">fusA</name>
    <name evidence="10" type="ORF">SAMN05660653_01038</name>
</gene>
<dbReference type="Gene3D" id="3.30.230.10">
    <property type="match status" value="1"/>
</dbReference>
<dbReference type="InterPro" id="IPR020568">
    <property type="entry name" value="Ribosomal_Su5_D2-typ_SF"/>
</dbReference>
<dbReference type="InterPro" id="IPR014721">
    <property type="entry name" value="Ribsml_uS5_D2-typ_fold_subgr"/>
</dbReference>
<keyword evidence="5 8" id="KW-0648">Protein biosynthesis</keyword>
<accession>A0A1G6BLQ3</accession>
<dbReference type="Pfam" id="PF00009">
    <property type="entry name" value="GTP_EFTU"/>
    <property type="match status" value="1"/>
</dbReference>
<dbReference type="Gene3D" id="3.40.50.300">
    <property type="entry name" value="P-loop containing nucleotide triphosphate hydrolases"/>
    <property type="match status" value="1"/>
</dbReference>
<dbReference type="SUPFAM" id="SSF50447">
    <property type="entry name" value="Translation proteins"/>
    <property type="match status" value="1"/>
</dbReference>
<dbReference type="GO" id="GO:0003746">
    <property type="term" value="F:translation elongation factor activity"/>
    <property type="evidence" value="ECO:0007669"/>
    <property type="project" value="UniProtKB-UniRule"/>
</dbReference>
<dbReference type="InterPro" id="IPR031157">
    <property type="entry name" value="G_TR_CS"/>
</dbReference>
<dbReference type="GO" id="GO:0032790">
    <property type="term" value="P:ribosome disassembly"/>
    <property type="evidence" value="ECO:0007669"/>
    <property type="project" value="TreeGrafter"/>
</dbReference>
<dbReference type="PROSITE" id="PS51722">
    <property type="entry name" value="G_TR_2"/>
    <property type="match status" value="1"/>
</dbReference>
<dbReference type="InterPro" id="IPR035647">
    <property type="entry name" value="EFG_III/V"/>
</dbReference>
<dbReference type="HAMAP" id="MF_00054_B">
    <property type="entry name" value="EF_G_EF_2_B"/>
    <property type="match status" value="1"/>
</dbReference>
<evidence type="ECO:0000256" key="3">
    <source>
        <dbReference type="ARBA" id="ARBA00022741"/>
    </source>
</evidence>
<dbReference type="InterPro" id="IPR047872">
    <property type="entry name" value="EFG_IV"/>
</dbReference>
<dbReference type="CDD" id="cd16262">
    <property type="entry name" value="EFG_III"/>
    <property type="match status" value="1"/>
</dbReference>
<reference evidence="10 11" key="1">
    <citation type="submission" date="2016-10" db="EMBL/GenBank/DDBJ databases">
        <authorList>
            <person name="de Groot N.N."/>
        </authorList>
    </citation>
    <scope>NUCLEOTIDE SEQUENCE [LARGE SCALE GENOMIC DNA]</scope>
    <source>
        <strain evidence="10 11">ASO4-2</strain>
    </source>
</reference>
<feature type="binding site" evidence="8">
    <location>
        <begin position="135"/>
        <end position="138"/>
    </location>
    <ligand>
        <name>GTP</name>
        <dbReference type="ChEBI" id="CHEBI:37565"/>
    </ligand>
</feature>
<dbReference type="Pfam" id="PF00679">
    <property type="entry name" value="EFG_C"/>
    <property type="match status" value="1"/>
</dbReference>
<dbReference type="EMBL" id="FMXO01000005">
    <property type="protein sequence ID" value="SDB21553.1"/>
    <property type="molecule type" value="Genomic_DNA"/>
</dbReference>
<dbReference type="SUPFAM" id="SSF54211">
    <property type="entry name" value="Ribosomal protein S5 domain 2-like"/>
    <property type="match status" value="1"/>
</dbReference>
<keyword evidence="8" id="KW-0963">Cytoplasm</keyword>
<dbReference type="InterPro" id="IPR027417">
    <property type="entry name" value="P-loop_NTPase"/>
</dbReference>
<feature type="domain" description="Tr-type G" evidence="9">
    <location>
        <begin position="8"/>
        <end position="284"/>
    </location>
</feature>
<dbReference type="NCBIfam" id="NF009381">
    <property type="entry name" value="PRK12740.1-5"/>
    <property type="match status" value="1"/>
</dbReference>
<dbReference type="Proteomes" id="UP000198771">
    <property type="component" value="Unassembled WGS sequence"/>
</dbReference>
<dbReference type="CDD" id="cd03713">
    <property type="entry name" value="EFG_mtEFG_C"/>
    <property type="match status" value="1"/>
</dbReference>
<dbReference type="STRING" id="617002.SAMN05660653_01038"/>
<protein>
    <recommendedName>
        <fullName evidence="2 8">Elongation factor G</fullName>
        <shortName evidence="8">EF-G</shortName>
    </recommendedName>
</protein>
<dbReference type="Pfam" id="PF03144">
    <property type="entry name" value="GTP_EFTU_D2"/>
    <property type="match status" value="1"/>
</dbReference>
<dbReference type="NCBIfam" id="NF009379">
    <property type="entry name" value="PRK12740.1-3"/>
    <property type="match status" value="1"/>
</dbReference>
<dbReference type="SUPFAM" id="SSF54980">
    <property type="entry name" value="EF-G C-terminal domain-like"/>
    <property type="match status" value="2"/>
</dbReference>
<dbReference type="FunFam" id="2.40.30.10:FF:000006">
    <property type="entry name" value="Elongation factor G"/>
    <property type="match status" value="1"/>
</dbReference>
<dbReference type="InterPro" id="IPR041095">
    <property type="entry name" value="EFG_II"/>
</dbReference>
<dbReference type="InterPro" id="IPR004161">
    <property type="entry name" value="EFTu-like_2"/>
</dbReference>
<dbReference type="PROSITE" id="PS00301">
    <property type="entry name" value="G_TR_1"/>
    <property type="match status" value="1"/>
</dbReference>
<dbReference type="InterPro" id="IPR009022">
    <property type="entry name" value="EFG_III"/>
</dbReference>
<dbReference type="PANTHER" id="PTHR43261">
    <property type="entry name" value="TRANSLATION ELONGATION FACTOR G-RELATED"/>
    <property type="match status" value="1"/>
</dbReference>
<dbReference type="FunFam" id="3.30.70.240:FF:000001">
    <property type="entry name" value="Elongation factor G"/>
    <property type="match status" value="1"/>
</dbReference>
<comment type="subcellular location">
    <subcellularLocation>
        <location evidence="8">Cytoplasm</location>
    </subcellularLocation>
</comment>
<dbReference type="NCBIfam" id="TIGR00484">
    <property type="entry name" value="EF-G"/>
    <property type="match status" value="1"/>
</dbReference>
<sequence length="692" mass="76558">MSRTVPISRQRNIGIMAHIDAGKTTTTERILFYTGVSHKIGEVHDGQAVMDWMVQEQERGITITSAATTCTWKDHRINIIDTPGHVDFTVEVERSLRVLDGAVAVFCAVAGVEPQSETVWRQADRYKVPRLAFVNKMDRTGADFFRVLEMIKERLKAKPVPLQIPIGSEENFNGIIDLIQGKALFFDDGTIVAKEYAFVDIPDEYIDEYETWRQVMLEAVAEEDEELLEKYLGGEELDPEAIINAVRLATISMKICPVLCGSAFKNKGVQPLLDSIVSYFPSPLDVTVMKGVDPQSGEEISSPCDDDLPLSALTFKLANDPYVGHLAFLRIYSGRIESGMTVINATNGKKERVGRLLRMHANKREDIKEAYAGDIVAAVGLKHASTGDTLCATDRVVMLESMDFPEPVIEVAIEPKTKADRDALSQSLAKLAKEDPSFRVKSNEETNQTLIAGMGELHLEIIVDRLTREFGVNANVGQPQVAYRETITTPIKQETRYVKQSGGRGQYAHTVLELEPQEPGGGFEFSNAIVGGVIPKEYIPAVEKGIKDAMSSGVLAGFPVVDIRAKLVFGSFHEVDSSEQAFFIAGSMCFKEACRKGKPVLLEPVMSVEVLSPEDYLGDVMGDLNGRRGKITNLESRHGTQIVRAHVPLSSMFGYATQLRSMSQGRASYSMQFDHYERVPAQLAEEIISKRK</sequence>
<keyword evidence="11" id="KW-1185">Reference proteome</keyword>
<dbReference type="SMART" id="SM00838">
    <property type="entry name" value="EFG_C"/>
    <property type="match status" value="1"/>
</dbReference>
<dbReference type="OrthoDB" id="9801472at2"/>
<feature type="binding site" evidence="8">
    <location>
        <begin position="17"/>
        <end position="24"/>
    </location>
    <ligand>
        <name>GTP</name>
        <dbReference type="ChEBI" id="CHEBI:37565"/>
    </ligand>
</feature>
<evidence type="ECO:0000256" key="8">
    <source>
        <dbReference type="HAMAP-Rule" id="MF_00054"/>
    </source>
</evidence>
<dbReference type="PANTHER" id="PTHR43261:SF1">
    <property type="entry name" value="RIBOSOME-RELEASING FACTOR 2, MITOCHONDRIAL"/>
    <property type="match status" value="1"/>
</dbReference>
<dbReference type="InterPro" id="IPR004540">
    <property type="entry name" value="Transl_elong_EFG/EF2"/>
</dbReference>
<dbReference type="AlphaFoldDB" id="A0A1G6BLQ3"/>
<dbReference type="InterPro" id="IPR009000">
    <property type="entry name" value="Transl_B-barrel_sf"/>
</dbReference>
<dbReference type="Gene3D" id="3.30.70.870">
    <property type="entry name" value="Elongation Factor G (Translational Gtpase), domain 3"/>
    <property type="match status" value="1"/>
</dbReference>
<dbReference type="FunFam" id="3.30.230.10:FF:000003">
    <property type="entry name" value="Elongation factor G"/>
    <property type="match status" value="1"/>
</dbReference>
<keyword evidence="4 8" id="KW-0251">Elongation factor</keyword>
<comment type="similarity">
    <text evidence="1 8">Belongs to the TRAFAC class translation factor GTPase superfamily. Classic translation factor GTPase family. EF-G/EF-2 subfamily.</text>
</comment>
<evidence type="ECO:0000256" key="7">
    <source>
        <dbReference type="ARBA" id="ARBA00024731"/>
    </source>
</evidence>
<dbReference type="FunFam" id="3.30.70.870:FF:000001">
    <property type="entry name" value="Elongation factor G"/>
    <property type="match status" value="1"/>
</dbReference>